<reference evidence="2" key="2">
    <citation type="submission" date="2023-05" db="EMBL/GenBank/DDBJ databases">
        <authorList>
            <person name="Fouks B."/>
        </authorList>
    </citation>
    <scope>NUCLEOTIDE SEQUENCE</scope>
    <source>
        <strain evidence="2">Stay&amp;Tobe</strain>
        <tissue evidence="2">Testes</tissue>
    </source>
</reference>
<dbReference type="Proteomes" id="UP001233999">
    <property type="component" value="Unassembled WGS sequence"/>
</dbReference>
<dbReference type="EMBL" id="JASPKZ010008852">
    <property type="protein sequence ID" value="KAJ9578929.1"/>
    <property type="molecule type" value="Genomic_DNA"/>
</dbReference>
<keyword evidence="1" id="KW-0472">Membrane</keyword>
<feature type="transmembrane region" description="Helical" evidence="1">
    <location>
        <begin position="153"/>
        <end position="172"/>
    </location>
</feature>
<feature type="transmembrane region" description="Helical" evidence="1">
    <location>
        <begin position="112"/>
        <end position="133"/>
    </location>
</feature>
<gene>
    <name evidence="2" type="ORF">L9F63_024968</name>
</gene>
<accession>A0AAD7ZDX7</accession>
<feature type="transmembrane region" description="Helical" evidence="1">
    <location>
        <begin position="88"/>
        <end position="106"/>
    </location>
</feature>
<keyword evidence="1" id="KW-1133">Transmembrane helix</keyword>
<comment type="caution">
    <text evidence="2">The sequence shown here is derived from an EMBL/GenBank/DDBJ whole genome shotgun (WGS) entry which is preliminary data.</text>
</comment>
<evidence type="ECO:0000313" key="3">
    <source>
        <dbReference type="Proteomes" id="UP001233999"/>
    </source>
</evidence>
<reference evidence="2" key="1">
    <citation type="journal article" date="2023" name="IScience">
        <title>Live-bearing cockroach genome reveals convergent evolutionary mechanisms linked to viviparity in insects and beyond.</title>
        <authorList>
            <person name="Fouks B."/>
            <person name="Harrison M.C."/>
            <person name="Mikhailova A.A."/>
            <person name="Marchal E."/>
            <person name="English S."/>
            <person name="Carruthers M."/>
            <person name="Jennings E.C."/>
            <person name="Chiamaka E.L."/>
            <person name="Frigard R.A."/>
            <person name="Pippel M."/>
            <person name="Attardo G.M."/>
            <person name="Benoit J.B."/>
            <person name="Bornberg-Bauer E."/>
            <person name="Tobe S.S."/>
        </authorList>
    </citation>
    <scope>NUCLEOTIDE SEQUENCE</scope>
    <source>
        <strain evidence="2">Stay&amp;Tobe</strain>
    </source>
</reference>
<dbReference type="AlphaFoldDB" id="A0AAD7ZDX7"/>
<proteinExistence type="predicted"/>
<organism evidence="2 3">
    <name type="scientific">Diploptera punctata</name>
    <name type="common">Pacific beetle cockroach</name>
    <dbReference type="NCBI Taxonomy" id="6984"/>
    <lineage>
        <taxon>Eukaryota</taxon>
        <taxon>Metazoa</taxon>
        <taxon>Ecdysozoa</taxon>
        <taxon>Arthropoda</taxon>
        <taxon>Hexapoda</taxon>
        <taxon>Insecta</taxon>
        <taxon>Pterygota</taxon>
        <taxon>Neoptera</taxon>
        <taxon>Polyneoptera</taxon>
        <taxon>Dictyoptera</taxon>
        <taxon>Blattodea</taxon>
        <taxon>Blaberoidea</taxon>
        <taxon>Blaberidae</taxon>
        <taxon>Diplopterinae</taxon>
        <taxon>Diploptera</taxon>
    </lineage>
</organism>
<feature type="transmembrane region" description="Helical" evidence="1">
    <location>
        <begin position="54"/>
        <end position="76"/>
    </location>
</feature>
<evidence type="ECO:0000256" key="1">
    <source>
        <dbReference type="SAM" id="Phobius"/>
    </source>
</evidence>
<feature type="transmembrane region" description="Helical" evidence="1">
    <location>
        <begin position="178"/>
        <end position="198"/>
    </location>
</feature>
<keyword evidence="3" id="KW-1185">Reference proteome</keyword>
<name>A0AAD7ZDX7_DIPPU</name>
<keyword evidence="1" id="KW-0812">Transmembrane</keyword>
<sequence>MVVSEFYASFLFYHFTFTPVFRLQILEYISRIVGSTSSKNSFLQENDFSLHYNIIKLQTIAIFSISVITYCVTNLIDFMVSYVFRILRTINIAFSTLFLSPFLFEWKFGDGYYVAFTAGVAMMILKKIFGLFVARRSLWRNLMLKSSDIQNLWVLRCVLSLMYTYKLLTMLISPLLRYYFSLQLLMYNAIVLLFNVLLT</sequence>
<protein>
    <submittedName>
        <fullName evidence="2">Uncharacterized protein</fullName>
    </submittedName>
</protein>
<evidence type="ECO:0000313" key="2">
    <source>
        <dbReference type="EMBL" id="KAJ9578929.1"/>
    </source>
</evidence>